<name>A0A2A9ECB4_9MICO</name>
<dbReference type="InterPro" id="IPR006512">
    <property type="entry name" value="YidE_YbjL"/>
</dbReference>
<dbReference type="SUPFAM" id="SSF116726">
    <property type="entry name" value="TrkA C-terminal domain-like"/>
    <property type="match status" value="1"/>
</dbReference>
<feature type="transmembrane region" description="Helical" evidence="8">
    <location>
        <begin position="153"/>
        <end position="174"/>
    </location>
</feature>
<feature type="transmembrane region" description="Helical" evidence="8">
    <location>
        <begin position="506"/>
        <end position="530"/>
    </location>
</feature>
<dbReference type="AlphaFoldDB" id="A0A2A9ECB4"/>
<feature type="transmembrane region" description="Helical" evidence="8">
    <location>
        <begin position="64"/>
        <end position="83"/>
    </location>
</feature>
<keyword evidence="4" id="KW-1003">Cell membrane</keyword>
<dbReference type="InterPro" id="IPR006037">
    <property type="entry name" value="RCK_C"/>
</dbReference>
<feature type="transmembrane region" description="Helical" evidence="8">
    <location>
        <begin position="34"/>
        <end position="52"/>
    </location>
</feature>
<dbReference type="PROSITE" id="PS51202">
    <property type="entry name" value="RCK_C"/>
    <property type="match status" value="1"/>
</dbReference>
<evidence type="ECO:0000256" key="3">
    <source>
        <dbReference type="ARBA" id="ARBA00022448"/>
    </source>
</evidence>
<feature type="transmembrane region" description="Helical" evidence="8">
    <location>
        <begin position="446"/>
        <end position="467"/>
    </location>
</feature>
<evidence type="ECO:0000256" key="6">
    <source>
        <dbReference type="ARBA" id="ARBA00022989"/>
    </source>
</evidence>
<feature type="transmembrane region" description="Helical" evidence="8">
    <location>
        <begin position="12"/>
        <end position="29"/>
    </location>
</feature>
<feature type="transmembrane region" description="Helical" evidence="8">
    <location>
        <begin position="381"/>
        <end position="398"/>
    </location>
</feature>
<reference evidence="10 11" key="1">
    <citation type="submission" date="2017-10" db="EMBL/GenBank/DDBJ databases">
        <title>Sequencing the genomes of 1000 actinobacteria strains.</title>
        <authorList>
            <person name="Klenk H.-P."/>
        </authorList>
    </citation>
    <scope>NUCLEOTIDE SEQUENCE [LARGE SCALE GENOMIC DNA]</scope>
    <source>
        <strain evidence="10 11">DSM 21574</strain>
    </source>
</reference>
<feature type="transmembrane region" description="Helical" evidence="8">
    <location>
        <begin position="95"/>
        <end position="117"/>
    </location>
</feature>
<dbReference type="RefSeq" id="WP_098457848.1">
    <property type="nucleotide sequence ID" value="NZ_PDJH01000001.1"/>
</dbReference>
<keyword evidence="5 8" id="KW-0812">Transmembrane</keyword>
<dbReference type="GO" id="GO:0005886">
    <property type="term" value="C:plasma membrane"/>
    <property type="evidence" value="ECO:0007669"/>
    <property type="project" value="UniProtKB-SubCell"/>
</dbReference>
<evidence type="ECO:0000313" key="10">
    <source>
        <dbReference type="EMBL" id="PFG36697.1"/>
    </source>
</evidence>
<dbReference type="Proteomes" id="UP000221394">
    <property type="component" value="Unassembled WGS sequence"/>
</dbReference>
<comment type="subcellular location">
    <subcellularLocation>
        <location evidence="1">Cell membrane</location>
        <topology evidence="1">Multi-pass membrane protein</topology>
    </subcellularLocation>
</comment>
<feature type="transmembrane region" description="Helical" evidence="8">
    <location>
        <begin position="419"/>
        <end position="440"/>
    </location>
</feature>
<evidence type="ECO:0000259" key="9">
    <source>
        <dbReference type="PROSITE" id="PS51202"/>
    </source>
</evidence>
<keyword evidence="7 8" id="KW-0472">Membrane</keyword>
<comment type="caution">
    <text evidence="10">The sequence shown here is derived from an EMBL/GenBank/DDBJ whole genome shotgun (WGS) entry which is preliminary data.</text>
</comment>
<dbReference type="GO" id="GO:0006813">
    <property type="term" value="P:potassium ion transport"/>
    <property type="evidence" value="ECO:0007669"/>
    <property type="project" value="InterPro"/>
</dbReference>
<proteinExistence type="inferred from homology"/>
<evidence type="ECO:0000313" key="11">
    <source>
        <dbReference type="Proteomes" id="UP000221394"/>
    </source>
</evidence>
<feature type="domain" description="RCK C-terminal" evidence="9">
    <location>
        <begin position="261"/>
        <end position="345"/>
    </location>
</feature>
<keyword evidence="3" id="KW-0813">Transport</keyword>
<dbReference type="Pfam" id="PF02080">
    <property type="entry name" value="TrkA_C"/>
    <property type="match status" value="1"/>
</dbReference>
<dbReference type="InterPro" id="IPR036721">
    <property type="entry name" value="RCK_C_sf"/>
</dbReference>
<dbReference type="Pfam" id="PF06826">
    <property type="entry name" value="Asp-Al_Ex"/>
    <property type="match status" value="2"/>
</dbReference>
<evidence type="ECO:0000256" key="7">
    <source>
        <dbReference type="ARBA" id="ARBA00023136"/>
    </source>
</evidence>
<evidence type="ECO:0000256" key="5">
    <source>
        <dbReference type="ARBA" id="ARBA00022692"/>
    </source>
</evidence>
<evidence type="ECO:0000256" key="1">
    <source>
        <dbReference type="ARBA" id="ARBA00004651"/>
    </source>
</evidence>
<comment type="similarity">
    <text evidence="2">Belongs to the AAE transporter (TC 2.A.81) family.</text>
</comment>
<gene>
    <name evidence="10" type="ORF">ATL41_1431</name>
</gene>
<protein>
    <submittedName>
        <fullName evidence="10">Putative transport protein</fullName>
    </submittedName>
</protein>
<dbReference type="Gene3D" id="3.30.70.1450">
    <property type="entry name" value="Regulator of K+ conductance, C-terminal domain"/>
    <property type="match status" value="1"/>
</dbReference>
<dbReference type="GO" id="GO:0008324">
    <property type="term" value="F:monoatomic cation transmembrane transporter activity"/>
    <property type="evidence" value="ECO:0007669"/>
    <property type="project" value="InterPro"/>
</dbReference>
<accession>A0A2A9ECB4</accession>
<organism evidence="10 11">
    <name type="scientific">Flavimobilis soli</name>
    <dbReference type="NCBI Taxonomy" id="442709"/>
    <lineage>
        <taxon>Bacteria</taxon>
        <taxon>Bacillati</taxon>
        <taxon>Actinomycetota</taxon>
        <taxon>Actinomycetes</taxon>
        <taxon>Micrococcales</taxon>
        <taxon>Jonesiaceae</taxon>
        <taxon>Flavimobilis</taxon>
    </lineage>
</organism>
<dbReference type="NCBIfam" id="TIGR01625">
    <property type="entry name" value="YidE_YbjL_dupl"/>
    <property type="match status" value="2"/>
</dbReference>
<evidence type="ECO:0000256" key="2">
    <source>
        <dbReference type="ARBA" id="ARBA00009854"/>
    </source>
</evidence>
<dbReference type="EMBL" id="PDJH01000001">
    <property type="protein sequence ID" value="PFG36697.1"/>
    <property type="molecule type" value="Genomic_DNA"/>
</dbReference>
<dbReference type="PANTHER" id="PTHR30445:SF3">
    <property type="entry name" value="TRANSPORT PROTEIN YIDE-RELATED"/>
    <property type="match status" value="1"/>
</dbReference>
<evidence type="ECO:0000256" key="8">
    <source>
        <dbReference type="SAM" id="Phobius"/>
    </source>
</evidence>
<dbReference type="InterPro" id="IPR050144">
    <property type="entry name" value="AAE_transporter"/>
</dbReference>
<sequence>MSGVLELLAEHPVLLLFLVVGLGAAVGHVTVKGVGLGAAAVLFLALVVGGVGKAQGVELTVPPAFGTLGLTLFTFTVGVVSGAEFFASLRKSLRLIASMMGVLCAGALVAVGLGTVLDLSPATVAGTFAGAVTNTPALAAARDAAGDQTAPTVGYAVAYVFGVVGMLVVAMLVLRGRSADTDAPPPLVERAVRVETATGQSLRELTELFGGQISFARLRSGSEDAPPRAAGTEDVLVKDDVVTVVGPEGLVNKITTMLGHTSSHHLARDTRYLAMRRVTVSNPRVAGRTLRELDLQHQYEASVTRLRRGDVDAVAHEDQVLQLGDRIRVIAPRGVMDKVTELFGDSARGFSDINPVALGVGMSLGVLLGLVVLPIPGQHVTIGAAAGTLVVGLVLGRIGRVGPVVTTMPFTAAQTLSELGLLVFLAQAGLVAGGQIAPAFASGEWIRIAALGAAVTTVVALGLWSVMRRLFKVGGTSLSGMLAGTQTQPAVLAFANHRTGFDSRVALGYALVYPAAMITKIVLGGVLGSLA</sequence>
<keyword evidence="6 8" id="KW-1133">Transmembrane helix</keyword>
<feature type="transmembrane region" description="Helical" evidence="8">
    <location>
        <begin position="356"/>
        <end position="375"/>
    </location>
</feature>
<dbReference type="PANTHER" id="PTHR30445">
    <property type="entry name" value="K(+)_H(+) ANTIPORTER SUBUNIT KHTT"/>
    <property type="match status" value="1"/>
</dbReference>
<evidence type="ECO:0000256" key="4">
    <source>
        <dbReference type="ARBA" id="ARBA00022475"/>
    </source>
</evidence>
<keyword evidence="11" id="KW-1185">Reference proteome</keyword>
<dbReference type="OrthoDB" id="9155749at2"/>